<proteinExistence type="predicted"/>
<gene>
    <name evidence="2" type="ORF">GPY61_27550</name>
</gene>
<organism evidence="2 3">
    <name type="scientific">Massilia cellulosiltytica</name>
    <dbReference type="NCBI Taxonomy" id="2683234"/>
    <lineage>
        <taxon>Bacteria</taxon>
        <taxon>Pseudomonadati</taxon>
        <taxon>Pseudomonadota</taxon>
        <taxon>Betaproteobacteria</taxon>
        <taxon>Burkholderiales</taxon>
        <taxon>Oxalobacteraceae</taxon>
        <taxon>Telluria group</taxon>
        <taxon>Massilia</taxon>
    </lineage>
</organism>
<evidence type="ECO:0000256" key="1">
    <source>
        <dbReference type="SAM" id="Phobius"/>
    </source>
</evidence>
<evidence type="ECO:0000313" key="2">
    <source>
        <dbReference type="EMBL" id="MVW63688.1"/>
    </source>
</evidence>
<sequence>MNRQRGFTLVELIIVMVIVGVIAGVLVLQIRPAMQSYLSIRQRANLTSQADTALRRILWEVRTAVPNSLRYTWTDGQNQCIEFVPTKDGGRFRTAADYEHAAAGNPFTRDAATDTFDTLTRIDASYAGDYLFIGNVNGNDVYNPANSWVIKSIADAATTTQGRNTVTLAAPATLPAGYEGGRFVVIPKVERAVTYTCTRQGTDGAGTGTGVIYRVTGYTPSTTPAKTCPATGAILVAKVSDCNFLYRESQGATQQSGYLQLRLGLAEGGESARLTMGAHVENTP</sequence>
<keyword evidence="1" id="KW-1133">Transmembrane helix</keyword>
<dbReference type="Pfam" id="PF07963">
    <property type="entry name" value="N_methyl"/>
    <property type="match status" value="1"/>
</dbReference>
<name>A0A7X3G516_9BURK</name>
<dbReference type="NCBIfam" id="TIGR02532">
    <property type="entry name" value="IV_pilin_GFxxxE"/>
    <property type="match status" value="1"/>
</dbReference>
<keyword evidence="1" id="KW-0812">Transmembrane</keyword>
<protein>
    <submittedName>
        <fullName evidence="2">Prepilin-type N-terminal cleavage/methylation domain-containing protein</fullName>
    </submittedName>
</protein>
<accession>A0A7X3G516</accession>
<keyword evidence="3" id="KW-1185">Reference proteome</keyword>
<dbReference type="AlphaFoldDB" id="A0A7X3G516"/>
<reference evidence="2 3" key="1">
    <citation type="submission" date="2019-12" db="EMBL/GenBank/DDBJ databases">
        <authorList>
            <person name="Li C."/>
            <person name="Zhao J."/>
        </authorList>
    </citation>
    <scope>NUCLEOTIDE SEQUENCE [LARGE SCALE GENOMIC DNA]</scope>
    <source>
        <strain evidence="2 3">NEAU-DD11</strain>
    </source>
</reference>
<dbReference type="SUPFAM" id="SSF54523">
    <property type="entry name" value="Pili subunits"/>
    <property type="match status" value="1"/>
</dbReference>
<evidence type="ECO:0000313" key="3">
    <source>
        <dbReference type="Proteomes" id="UP000443353"/>
    </source>
</evidence>
<dbReference type="Gene3D" id="3.30.700.10">
    <property type="entry name" value="Glycoprotein, Type 4 Pilin"/>
    <property type="match status" value="1"/>
</dbReference>
<feature type="transmembrane region" description="Helical" evidence="1">
    <location>
        <begin position="6"/>
        <end position="28"/>
    </location>
</feature>
<dbReference type="InterPro" id="IPR012902">
    <property type="entry name" value="N_methyl_site"/>
</dbReference>
<dbReference type="PROSITE" id="PS00409">
    <property type="entry name" value="PROKAR_NTER_METHYL"/>
    <property type="match status" value="1"/>
</dbReference>
<dbReference type="EMBL" id="WSES01000009">
    <property type="protein sequence ID" value="MVW63688.1"/>
    <property type="molecule type" value="Genomic_DNA"/>
</dbReference>
<dbReference type="InterPro" id="IPR045584">
    <property type="entry name" value="Pilin-like"/>
</dbReference>
<dbReference type="RefSeq" id="WP_160410450.1">
    <property type="nucleotide sequence ID" value="NZ_WSES01000009.1"/>
</dbReference>
<keyword evidence="1" id="KW-0472">Membrane</keyword>
<dbReference type="Proteomes" id="UP000443353">
    <property type="component" value="Unassembled WGS sequence"/>
</dbReference>
<comment type="caution">
    <text evidence="2">The sequence shown here is derived from an EMBL/GenBank/DDBJ whole genome shotgun (WGS) entry which is preliminary data.</text>
</comment>